<keyword evidence="1" id="KW-0677">Repeat</keyword>
<feature type="domain" description="K Homology" evidence="4">
    <location>
        <begin position="195"/>
        <end position="271"/>
    </location>
</feature>
<comment type="caution">
    <text evidence="5">The sequence shown here is derived from an EMBL/GenBank/DDBJ whole genome shotgun (WGS) entry which is preliminary data.</text>
</comment>
<feature type="region of interest" description="Disordered" evidence="3">
    <location>
        <begin position="286"/>
        <end position="306"/>
    </location>
</feature>
<keyword evidence="6" id="KW-1185">Reference proteome</keyword>
<feature type="region of interest" description="Disordered" evidence="3">
    <location>
        <begin position="323"/>
        <end position="343"/>
    </location>
</feature>
<feature type="region of interest" description="Disordered" evidence="3">
    <location>
        <begin position="34"/>
        <end position="75"/>
    </location>
</feature>
<feature type="region of interest" description="Disordered" evidence="3">
    <location>
        <begin position="508"/>
        <end position="583"/>
    </location>
</feature>
<name>A0AAX6EBS1_IRIPA</name>
<organism evidence="5 6">
    <name type="scientific">Iris pallida</name>
    <name type="common">Sweet iris</name>
    <dbReference type="NCBI Taxonomy" id="29817"/>
    <lineage>
        <taxon>Eukaryota</taxon>
        <taxon>Viridiplantae</taxon>
        <taxon>Streptophyta</taxon>
        <taxon>Embryophyta</taxon>
        <taxon>Tracheophyta</taxon>
        <taxon>Spermatophyta</taxon>
        <taxon>Magnoliopsida</taxon>
        <taxon>Liliopsida</taxon>
        <taxon>Asparagales</taxon>
        <taxon>Iridaceae</taxon>
        <taxon>Iridoideae</taxon>
        <taxon>Irideae</taxon>
        <taxon>Iris</taxon>
    </lineage>
</organism>
<feature type="domain" description="K Homology" evidence="4">
    <location>
        <begin position="348"/>
        <end position="421"/>
    </location>
</feature>
<evidence type="ECO:0000313" key="5">
    <source>
        <dbReference type="EMBL" id="KAJ6801401.1"/>
    </source>
</evidence>
<dbReference type="PANTHER" id="PTHR10288">
    <property type="entry name" value="KH DOMAIN CONTAINING RNA BINDING PROTEIN"/>
    <property type="match status" value="1"/>
</dbReference>
<dbReference type="SUPFAM" id="SSF54791">
    <property type="entry name" value="Eukaryotic type KH-domain (KH-domain type I)"/>
    <property type="match status" value="5"/>
</dbReference>
<dbReference type="AlphaFoldDB" id="A0AAX6EBS1"/>
<dbReference type="EMBL" id="JANAVB010038019">
    <property type="protein sequence ID" value="KAJ6801401.1"/>
    <property type="molecule type" value="Genomic_DNA"/>
</dbReference>
<dbReference type="Gene3D" id="3.30.310.210">
    <property type="match status" value="1"/>
</dbReference>
<feature type="domain" description="K Homology" evidence="4">
    <location>
        <begin position="79"/>
        <end position="149"/>
    </location>
</feature>
<keyword evidence="2" id="KW-0694">RNA-binding</keyword>
<evidence type="ECO:0000256" key="3">
    <source>
        <dbReference type="SAM" id="MobiDB-lite"/>
    </source>
</evidence>
<dbReference type="SMART" id="SM00322">
    <property type="entry name" value="KH"/>
    <property type="match status" value="5"/>
</dbReference>
<gene>
    <name evidence="5" type="ORF">M6B38_197390</name>
</gene>
<reference evidence="5" key="2">
    <citation type="submission" date="2023-04" db="EMBL/GenBank/DDBJ databases">
        <authorList>
            <person name="Bruccoleri R.E."/>
            <person name="Oakeley E.J."/>
            <person name="Faust A.-M."/>
            <person name="Dessus-Babus S."/>
            <person name="Altorfer M."/>
            <person name="Burckhardt D."/>
            <person name="Oertli M."/>
            <person name="Naumann U."/>
            <person name="Petersen F."/>
            <person name="Wong J."/>
        </authorList>
    </citation>
    <scope>NUCLEOTIDE SEQUENCE</scope>
    <source>
        <strain evidence="5">GSM-AAB239-AS_SAM_17_03QT</strain>
        <tissue evidence="5">Leaf</tissue>
    </source>
</reference>
<evidence type="ECO:0000313" key="6">
    <source>
        <dbReference type="Proteomes" id="UP001140949"/>
    </source>
</evidence>
<dbReference type="Gene3D" id="3.30.1370.10">
    <property type="entry name" value="K Homology domain, type 1"/>
    <property type="match status" value="3"/>
</dbReference>
<dbReference type="InterPro" id="IPR004087">
    <property type="entry name" value="KH_dom"/>
</dbReference>
<dbReference type="InterPro" id="IPR004088">
    <property type="entry name" value="KH_dom_type_1"/>
</dbReference>
<evidence type="ECO:0000256" key="1">
    <source>
        <dbReference type="ARBA" id="ARBA00022737"/>
    </source>
</evidence>
<evidence type="ECO:0000259" key="4">
    <source>
        <dbReference type="SMART" id="SM00322"/>
    </source>
</evidence>
<dbReference type="GO" id="GO:0003723">
    <property type="term" value="F:RNA binding"/>
    <property type="evidence" value="ECO:0007669"/>
    <property type="project" value="UniProtKB-UniRule"/>
</dbReference>
<dbReference type="CDD" id="cd22459">
    <property type="entry name" value="KH-I_PEPPER_rpt1_like"/>
    <property type="match status" value="2"/>
</dbReference>
<sequence>MQHTRTILSIDHCSLLMQYSESWKLSDSCTMDDEKSLSHGKSRSGSFKKRSHNQFDNGNRKRRNPYPSHDQSSVTSKAIDTMYRILCPGKKIGSVLGKGGDIVNALRDETRAKILVSDAIPGAEERVIIIFNYPLKQQEELDNDENPKNDDFAGIDFDNMTPQCPAQDALLKVHNRIAADEYLRGGVVHEKSDPDEVTARILVPSNQVGCLIGKGGTVIQKLRNDYIGASIRVLPAEHLPACAMSTDELVQISGTPAIVKKALYDVSTRLHQHPRKENPSIDELVSASTRGSSHPGAFMPPPPRGPPMYPDGYGTTPPLYGRHRDEQYGYPPNSYSSSRNGNDEEVPEEFCIRILCPTGKIGGVIGKSGANVRQLEHQTRAKIKVEDTSPECEERIINVSSMEAPWDPISPTIDAVLQLQVRTTATSEDGTITTRLLVPSSKVGCLLGQRGSIINEMRTRTRADIKVNSKEEKPSYASANEELVLISGNHDAAREALLEIASRLRTRTFRSGNPGPVFPDRRFAPPGSMSGRGLPSSGMIGDAEHPPPLYSTHGFAPPENMSSRGPRSSGTTRGGDAVGYEYSKGHGPTYEAPSYHTGTTYEASSYRTRPTYEAPSYHTGPTYEATSYRSGPTYEAQGYHGPPSAASGYASMNGSTEVKIPNSAVSSVLGVSGSNISELSQISGARLKLQDPLLGASERVIEIHGSSEQMKAAQSLLQAFISSSGQNAPRPPPQQPMSASLRRPY</sequence>
<evidence type="ECO:0000256" key="2">
    <source>
        <dbReference type="PROSITE-ProRule" id="PRU00117"/>
    </source>
</evidence>
<reference evidence="5" key="1">
    <citation type="journal article" date="2023" name="GigaByte">
        <title>Genome assembly of the bearded iris, Iris pallida Lam.</title>
        <authorList>
            <person name="Bruccoleri R.E."/>
            <person name="Oakeley E.J."/>
            <person name="Faust A.M.E."/>
            <person name="Altorfer M."/>
            <person name="Dessus-Babus S."/>
            <person name="Burckhardt D."/>
            <person name="Oertli M."/>
            <person name="Naumann U."/>
            <person name="Petersen F."/>
            <person name="Wong J."/>
        </authorList>
    </citation>
    <scope>NUCLEOTIDE SEQUENCE</scope>
    <source>
        <strain evidence="5">GSM-AAB239-AS_SAM_17_03QT</strain>
    </source>
</reference>
<feature type="compositionally biased region" description="Basic residues" evidence="3">
    <location>
        <begin position="38"/>
        <end position="52"/>
    </location>
</feature>
<dbReference type="CDD" id="cd22460">
    <property type="entry name" value="KH-I_PEPPER_rpt2_like"/>
    <property type="match status" value="2"/>
</dbReference>
<accession>A0AAX6EBS1</accession>
<feature type="domain" description="K Homology" evidence="4">
    <location>
        <begin position="430"/>
        <end position="505"/>
    </location>
</feature>
<protein>
    <submittedName>
        <fullName evidence="5">KH domain-containing protein HEN4-like</fullName>
    </submittedName>
</protein>
<dbReference type="Pfam" id="PF00013">
    <property type="entry name" value="KH_1"/>
    <property type="match status" value="5"/>
</dbReference>
<feature type="region of interest" description="Disordered" evidence="3">
    <location>
        <begin position="721"/>
        <end position="745"/>
    </location>
</feature>
<feature type="domain" description="K Homology" evidence="4">
    <location>
        <begin position="652"/>
        <end position="722"/>
    </location>
</feature>
<feature type="compositionally biased region" description="Low complexity" evidence="3">
    <location>
        <begin position="562"/>
        <end position="571"/>
    </location>
</feature>
<dbReference type="InterPro" id="IPR036612">
    <property type="entry name" value="KH_dom_type_1_sf"/>
</dbReference>
<proteinExistence type="predicted"/>
<dbReference type="Proteomes" id="UP001140949">
    <property type="component" value="Unassembled WGS sequence"/>
</dbReference>
<dbReference type="PROSITE" id="PS50084">
    <property type="entry name" value="KH_TYPE_1"/>
    <property type="match status" value="5"/>
</dbReference>